<evidence type="ECO:0000313" key="1">
    <source>
        <dbReference type="EMBL" id="MFC6376720.1"/>
    </source>
</evidence>
<dbReference type="Proteomes" id="UP001596230">
    <property type="component" value="Unassembled WGS sequence"/>
</dbReference>
<comment type="caution">
    <text evidence="1">The sequence shown here is derived from an EMBL/GenBank/DDBJ whole genome shotgun (WGS) entry which is preliminary data.</text>
</comment>
<gene>
    <name evidence="1" type="ORF">ACFP9W_01090</name>
</gene>
<name>A0ABW1VUN4_9GAMM</name>
<organism evidence="1 2">
    <name type="scientific">Tatumella terrea</name>
    <dbReference type="NCBI Taxonomy" id="419007"/>
    <lineage>
        <taxon>Bacteria</taxon>
        <taxon>Pseudomonadati</taxon>
        <taxon>Pseudomonadota</taxon>
        <taxon>Gammaproteobacteria</taxon>
        <taxon>Enterobacterales</taxon>
        <taxon>Erwiniaceae</taxon>
        <taxon>Tatumella</taxon>
    </lineage>
</organism>
<protein>
    <submittedName>
        <fullName evidence="1">Uncharacterized protein</fullName>
    </submittedName>
</protein>
<proteinExistence type="predicted"/>
<evidence type="ECO:0000313" key="2">
    <source>
        <dbReference type="Proteomes" id="UP001596230"/>
    </source>
</evidence>
<dbReference type="RefSeq" id="WP_385945767.1">
    <property type="nucleotide sequence ID" value="NZ_JBHSUB010000002.1"/>
</dbReference>
<keyword evidence="2" id="KW-1185">Reference proteome</keyword>
<accession>A0ABW1VUN4</accession>
<reference evidence="2" key="1">
    <citation type="journal article" date="2019" name="Int. J. Syst. Evol. Microbiol.">
        <title>The Global Catalogue of Microorganisms (GCM) 10K type strain sequencing project: providing services to taxonomists for standard genome sequencing and annotation.</title>
        <authorList>
            <consortium name="The Broad Institute Genomics Platform"/>
            <consortium name="The Broad Institute Genome Sequencing Center for Infectious Disease"/>
            <person name="Wu L."/>
            <person name="Ma J."/>
        </authorList>
    </citation>
    <scope>NUCLEOTIDE SEQUENCE [LARGE SCALE GENOMIC DNA]</scope>
    <source>
        <strain evidence="2">CGMCC 1.18518</strain>
    </source>
</reference>
<sequence>MGNLRLKETLTSNANYIAVIDCLTHADYQSGRRHYEDVTVYVASKLSRSCNNKVDFFTCNSISELESCFEGMFIKFLNGNIKPMLFIHAHGDKDNGLSLPDKSFMSWYLMIELYNKIMDFCGGHLTVIAGFCHSLNIIKYIEKSRKSPFSFYYGYESDVSAGDVEREMDTISRSLINNGGESLRINLSQLKIKMYSEYDHIKPLLLSGLLMISNPSLLSKFSPDLSIGNVKKRLSENHIGPRGGLDRSILNNIRDGSYIKWAINDIMHDTDRKDDYLRAIDSYIQDVKKGR</sequence>
<dbReference type="EMBL" id="JBHSUB010000002">
    <property type="protein sequence ID" value="MFC6376720.1"/>
    <property type="molecule type" value="Genomic_DNA"/>
</dbReference>